<keyword evidence="1" id="KW-0812">Transmembrane</keyword>
<evidence type="ECO:0000313" key="3">
    <source>
        <dbReference type="Proteomes" id="UP000867740"/>
    </source>
</evidence>
<comment type="caution">
    <text evidence="2">The sequence shown here is derived from an EMBL/GenBank/DDBJ whole genome shotgun (WGS) entry which is preliminary data.</text>
</comment>
<sequence>MEFFDTYWYLLPIGIFSAVFYLIYLSLRDNLIVYIKDSFKQASVLKTGIGANADIIVARQTGMWDAENPVYLMTVNFKTREGLDVQASFYTSLNFEERERFKVGNGTTIKYDPSDPKRIALYDRPLILGE</sequence>
<dbReference type="EMBL" id="DACSUM010000006">
    <property type="protein sequence ID" value="HAT3580890.1"/>
    <property type="molecule type" value="Genomic_DNA"/>
</dbReference>
<evidence type="ECO:0000256" key="1">
    <source>
        <dbReference type="SAM" id="Phobius"/>
    </source>
</evidence>
<name>A0A9P3T8U0_KLUIN</name>
<accession>A0A9P3T8U0</accession>
<keyword evidence="1" id="KW-1133">Transmembrane helix</keyword>
<feature type="transmembrane region" description="Helical" evidence="1">
    <location>
        <begin position="6"/>
        <end position="27"/>
    </location>
</feature>
<proteinExistence type="predicted"/>
<reference evidence="2" key="2">
    <citation type="submission" date="2020-10" db="EMBL/GenBank/DDBJ databases">
        <authorList>
            <consortium name="NCBI Pathogen Detection Project"/>
        </authorList>
    </citation>
    <scope>NUCLEOTIDE SEQUENCE</scope>
    <source>
        <strain evidence="2">CAVp300</strain>
    </source>
</reference>
<gene>
    <name evidence="2" type="ORF">I8531_001159</name>
</gene>
<keyword evidence="1" id="KW-0472">Membrane</keyword>
<dbReference type="AlphaFoldDB" id="A0A9P3T8U0"/>
<dbReference type="Proteomes" id="UP000867740">
    <property type="component" value="Unassembled WGS sequence"/>
</dbReference>
<dbReference type="RefSeq" id="WP_047370811.1">
    <property type="nucleotide sequence ID" value="NZ_CABMNU010000005.1"/>
</dbReference>
<reference evidence="2" key="1">
    <citation type="journal article" date="2018" name="Genome Biol.">
        <title>SKESA: strategic k-mer extension for scrupulous assemblies.</title>
        <authorList>
            <person name="Souvorov A."/>
            <person name="Agarwala R."/>
            <person name="Lipman D.J."/>
        </authorList>
    </citation>
    <scope>NUCLEOTIDE SEQUENCE</scope>
    <source>
        <strain evidence="2">CAVp300</strain>
    </source>
</reference>
<evidence type="ECO:0000313" key="2">
    <source>
        <dbReference type="EMBL" id="HAT3580890.1"/>
    </source>
</evidence>
<organism evidence="2 3">
    <name type="scientific">Kluyvera intermedia</name>
    <name type="common">Enterobacter intermedius</name>
    <dbReference type="NCBI Taxonomy" id="61648"/>
    <lineage>
        <taxon>Bacteria</taxon>
        <taxon>Pseudomonadati</taxon>
        <taxon>Pseudomonadota</taxon>
        <taxon>Gammaproteobacteria</taxon>
        <taxon>Enterobacterales</taxon>
        <taxon>Enterobacteriaceae</taxon>
        <taxon>Kluyvera</taxon>
    </lineage>
</organism>
<protein>
    <submittedName>
        <fullName evidence="2">DUF3592 domain-containing protein</fullName>
    </submittedName>
</protein>